<evidence type="ECO:0000256" key="1">
    <source>
        <dbReference type="SAM" id="Phobius"/>
    </source>
</evidence>
<keyword evidence="1" id="KW-1133">Transmembrane helix</keyword>
<feature type="transmembrane region" description="Helical" evidence="1">
    <location>
        <begin position="265"/>
        <end position="285"/>
    </location>
</feature>
<keyword evidence="1" id="KW-0472">Membrane</keyword>
<reference evidence="2 3" key="1">
    <citation type="journal article" date="2008" name="Chem. Biol. Interact.">
        <title>Extending the Bacillus cereus group genomics to putative food-borne pathogens of different toxicity.</title>
        <authorList>
            <person name="Lapidus A."/>
            <person name="Goltsman E."/>
            <person name="Auger S."/>
            <person name="Galleron N."/>
            <person name="Segurens B."/>
            <person name="Dossat C."/>
            <person name="Land M.L."/>
            <person name="Broussolle V."/>
            <person name="Brillard J."/>
            <person name="Guinebretiere M.H."/>
            <person name="Sanchis V."/>
            <person name="Nguen-The C."/>
            <person name="Lereclus D."/>
            <person name="Richardson P."/>
            <person name="Wincker P."/>
            <person name="Weissenbach J."/>
            <person name="Ehrlich S.D."/>
            <person name="Sorokin A."/>
        </authorList>
    </citation>
    <scope>NUCLEOTIDE SEQUENCE [LARGE SCALE GENOMIC DNA]</scope>
    <source>
        <strain evidence="2 3">KBAB4</strain>
    </source>
</reference>
<dbReference type="EMBL" id="CP000903">
    <property type="protein sequence ID" value="ABY46207.1"/>
    <property type="molecule type" value="Genomic_DNA"/>
</dbReference>
<dbReference type="eggNOG" id="ENOG5033A5I">
    <property type="taxonomic scope" value="Bacteria"/>
</dbReference>
<name>A9VRB1_BACMK</name>
<feature type="transmembrane region" description="Helical" evidence="1">
    <location>
        <begin position="112"/>
        <end position="129"/>
    </location>
</feature>
<gene>
    <name evidence="2" type="ordered locus">BcerKBAB4_5061</name>
</gene>
<dbReference type="HOGENOM" id="CLU_059692_1_0_9"/>
<feature type="transmembrane region" description="Helical" evidence="1">
    <location>
        <begin position="86"/>
        <end position="106"/>
    </location>
</feature>
<keyword evidence="1" id="KW-0812">Transmembrane</keyword>
<dbReference type="RefSeq" id="WP_012262022.1">
    <property type="nucleotide sequence ID" value="NC_010184.1"/>
</dbReference>
<evidence type="ECO:0000313" key="3">
    <source>
        <dbReference type="Proteomes" id="UP000002154"/>
    </source>
</evidence>
<proteinExistence type="predicted"/>
<sequence length="360" mass="43081">MIYYVIFILLGTLFLFDVVSKKKFKLLWYFHFVVTCIFLIFFTGLRYNIGIDYVSHERIYESIQSGLLENFSNTNQEKGYFILNKIFNDFNVMLFFIALVTLTIKFKVIKNNSIYIFLTLFLYYCLFFIRYDMGLVSQGIATAIIMYSYNYVIEEKPVKFILLVLMASLFHISAIIFMPFYWVLRKDYTVKFIVIVILVSFFMAFSSIFNQIFEYISVLIPRYSVYINHESSFEISVNMFKRLIFLLIFTYTIKKYYRDNKTYKIFLNMYFFGAVIYYAFKPFWILSDRGSIYFALSEIFLWGIVLKHYKGVIKRSILASLIILYGLYSLNKAINLDDEVLKMTSFNRAYIPYQFILDKK</sequence>
<dbReference type="InterPro" id="IPR049458">
    <property type="entry name" value="EpsG-like"/>
</dbReference>
<feature type="transmembrane region" description="Helical" evidence="1">
    <location>
        <begin position="30"/>
        <end position="49"/>
    </location>
</feature>
<dbReference type="AlphaFoldDB" id="A9VRB1"/>
<dbReference type="KEGG" id="bwe:BcerKBAB4_5061"/>
<feature type="transmembrane region" description="Helical" evidence="1">
    <location>
        <begin position="136"/>
        <end position="153"/>
    </location>
</feature>
<evidence type="ECO:0008006" key="4">
    <source>
        <dbReference type="Google" id="ProtNLM"/>
    </source>
</evidence>
<feature type="transmembrane region" description="Helical" evidence="1">
    <location>
        <begin position="159"/>
        <end position="180"/>
    </location>
</feature>
<dbReference type="Proteomes" id="UP000002154">
    <property type="component" value="Chromosome"/>
</dbReference>
<accession>A9VRB1</accession>
<protein>
    <recommendedName>
        <fullName evidence="4">EpsG family protein</fullName>
    </recommendedName>
</protein>
<feature type="transmembrane region" description="Helical" evidence="1">
    <location>
        <begin position="192"/>
        <end position="213"/>
    </location>
</feature>
<feature type="transmembrane region" description="Helical" evidence="1">
    <location>
        <begin position="291"/>
        <end position="309"/>
    </location>
</feature>
<organism evidence="2 3">
    <name type="scientific">Bacillus mycoides (strain KBAB4)</name>
    <name type="common">Bacillus weihenstephanensis</name>
    <dbReference type="NCBI Taxonomy" id="315730"/>
    <lineage>
        <taxon>Bacteria</taxon>
        <taxon>Bacillati</taxon>
        <taxon>Bacillota</taxon>
        <taxon>Bacilli</taxon>
        <taxon>Bacillales</taxon>
        <taxon>Bacillaceae</taxon>
        <taxon>Bacillus</taxon>
        <taxon>Bacillus cereus group</taxon>
    </lineage>
</organism>
<dbReference type="Pfam" id="PF14897">
    <property type="entry name" value="EpsG"/>
    <property type="match status" value="1"/>
</dbReference>
<evidence type="ECO:0000313" key="2">
    <source>
        <dbReference type="EMBL" id="ABY46207.1"/>
    </source>
</evidence>